<feature type="transmembrane region" description="Helical" evidence="1">
    <location>
        <begin position="37"/>
        <end position="55"/>
    </location>
</feature>
<keyword evidence="1" id="KW-0472">Membrane</keyword>
<evidence type="ECO:0000313" key="2">
    <source>
        <dbReference type="EMBL" id="OGC46121.1"/>
    </source>
</evidence>
<name>A0A1F4UMB7_UNCKA</name>
<keyword evidence="1" id="KW-1133">Transmembrane helix</keyword>
<gene>
    <name evidence="2" type="ORF">A2V49_03525</name>
</gene>
<sequence length="268" mass="30916">MINKISIKPNKKQYFIIHSLIITIIIYYFSLNIQDRGLWYMIIILILITGGFFITHRPNIKILDILVTSIPSILLSLGFFLSYLYFPNLSKYFKIFSALIFFVLFYLINLVNNVFLVVHARKEMIPLYRVAQTWSKILLAFIGIPLLAGIFKVPLIPAFEAFAASIISTLFSIYFVWTSQYNPDVKKIKRGEMLSLQAFSAFIVGCVTIGVSFFPNESFLRALFVASILIFCLTYLEGHLKNSINKKIIFEHFVISSLFLILLFIYNP</sequence>
<feature type="transmembrane region" description="Helical" evidence="1">
    <location>
        <begin position="62"/>
        <end position="86"/>
    </location>
</feature>
<reference evidence="2 3" key="1">
    <citation type="journal article" date="2016" name="Nat. Commun.">
        <title>Thousands of microbial genomes shed light on interconnected biogeochemical processes in an aquifer system.</title>
        <authorList>
            <person name="Anantharaman K."/>
            <person name="Brown C.T."/>
            <person name="Hug L.A."/>
            <person name="Sharon I."/>
            <person name="Castelle C.J."/>
            <person name="Probst A.J."/>
            <person name="Thomas B.C."/>
            <person name="Singh A."/>
            <person name="Wilkins M.J."/>
            <person name="Karaoz U."/>
            <person name="Brodie E.L."/>
            <person name="Williams K.H."/>
            <person name="Hubbard S.S."/>
            <person name="Banfield J.F."/>
        </authorList>
    </citation>
    <scope>NUCLEOTIDE SEQUENCE [LARGE SCALE GENOMIC DNA]</scope>
</reference>
<evidence type="ECO:0000313" key="3">
    <source>
        <dbReference type="Proteomes" id="UP000178615"/>
    </source>
</evidence>
<feature type="transmembrane region" description="Helical" evidence="1">
    <location>
        <begin position="161"/>
        <end position="181"/>
    </location>
</feature>
<dbReference type="Proteomes" id="UP000178615">
    <property type="component" value="Unassembled WGS sequence"/>
</dbReference>
<protein>
    <submittedName>
        <fullName evidence="2">Uncharacterized protein</fullName>
    </submittedName>
</protein>
<feature type="transmembrane region" description="Helical" evidence="1">
    <location>
        <begin position="219"/>
        <end position="236"/>
    </location>
</feature>
<accession>A0A1F4UMB7</accession>
<keyword evidence="1" id="KW-0812">Transmembrane</keyword>
<feature type="transmembrane region" description="Helical" evidence="1">
    <location>
        <begin position="248"/>
        <end position="266"/>
    </location>
</feature>
<feature type="transmembrane region" description="Helical" evidence="1">
    <location>
        <begin position="12"/>
        <end position="31"/>
    </location>
</feature>
<feature type="transmembrane region" description="Helical" evidence="1">
    <location>
        <begin position="137"/>
        <end position="155"/>
    </location>
</feature>
<evidence type="ECO:0000256" key="1">
    <source>
        <dbReference type="SAM" id="Phobius"/>
    </source>
</evidence>
<organism evidence="2 3">
    <name type="scientific">candidate division WWE3 bacterium RBG_19FT_COMBO_34_6</name>
    <dbReference type="NCBI Taxonomy" id="1802612"/>
    <lineage>
        <taxon>Bacteria</taxon>
        <taxon>Katanobacteria</taxon>
    </lineage>
</organism>
<dbReference type="EMBL" id="MEUV01000014">
    <property type="protein sequence ID" value="OGC46121.1"/>
    <property type="molecule type" value="Genomic_DNA"/>
</dbReference>
<feature type="transmembrane region" description="Helical" evidence="1">
    <location>
        <begin position="193"/>
        <end position="213"/>
    </location>
</feature>
<proteinExistence type="predicted"/>
<dbReference type="AlphaFoldDB" id="A0A1F4UMB7"/>
<comment type="caution">
    <text evidence="2">The sequence shown here is derived from an EMBL/GenBank/DDBJ whole genome shotgun (WGS) entry which is preliminary data.</text>
</comment>
<feature type="transmembrane region" description="Helical" evidence="1">
    <location>
        <begin position="92"/>
        <end position="116"/>
    </location>
</feature>